<dbReference type="Gene3D" id="3.10.129.10">
    <property type="entry name" value="Hotdog Thioesterase"/>
    <property type="match status" value="1"/>
</dbReference>
<gene>
    <name evidence="4" type="ORF">PSQ39_05410</name>
</gene>
<comment type="caution">
    <text evidence="4">The sequence shown here is derived from an EMBL/GenBank/DDBJ whole genome shotgun (WGS) entry which is preliminary data.</text>
</comment>
<evidence type="ECO:0000313" key="4">
    <source>
        <dbReference type="EMBL" id="MDD0814065.1"/>
    </source>
</evidence>
<evidence type="ECO:0000256" key="2">
    <source>
        <dbReference type="SAM" id="MobiDB-lite"/>
    </source>
</evidence>
<keyword evidence="5" id="KW-1185">Reference proteome</keyword>
<dbReference type="InterPro" id="IPR029069">
    <property type="entry name" value="HotDog_dom_sf"/>
</dbReference>
<dbReference type="InterPro" id="IPR006683">
    <property type="entry name" value="Thioestr_dom"/>
</dbReference>
<reference evidence="4 5" key="1">
    <citation type="submission" date="2023-02" db="EMBL/GenBank/DDBJ databases">
        <title>Bacterial whole genome sequence for Curvibacter sp. HBC28.</title>
        <authorList>
            <person name="Le V."/>
            <person name="Ko S.-R."/>
            <person name="Ahn C.-Y."/>
            <person name="Oh H.-M."/>
        </authorList>
    </citation>
    <scope>NUCLEOTIDE SEQUENCE [LARGE SCALE GENOMIC DNA]</scope>
    <source>
        <strain evidence="4 5">HBC28</strain>
    </source>
</reference>
<dbReference type="SUPFAM" id="SSF54637">
    <property type="entry name" value="Thioesterase/thiol ester dehydrase-isomerase"/>
    <property type="match status" value="1"/>
</dbReference>
<evidence type="ECO:0000313" key="5">
    <source>
        <dbReference type="Proteomes" id="UP001528672"/>
    </source>
</evidence>
<feature type="region of interest" description="Disordered" evidence="2">
    <location>
        <begin position="1"/>
        <end position="24"/>
    </location>
</feature>
<feature type="compositionally biased region" description="Low complexity" evidence="2">
    <location>
        <begin position="1"/>
        <end position="21"/>
    </location>
</feature>
<dbReference type="Pfam" id="PF03061">
    <property type="entry name" value="4HBT"/>
    <property type="match status" value="1"/>
</dbReference>
<dbReference type="NCBIfam" id="TIGR00369">
    <property type="entry name" value="unchar_dom_1"/>
    <property type="match status" value="1"/>
</dbReference>
<protein>
    <submittedName>
        <fullName evidence="4">PaaI family thioesterase</fullName>
    </submittedName>
</protein>
<dbReference type="RefSeq" id="WP_273925700.1">
    <property type="nucleotide sequence ID" value="NZ_JAQSIO010000002.1"/>
</dbReference>
<organism evidence="4 5">
    <name type="scientific">Curvibacter microcysteis</name>
    <dbReference type="NCBI Taxonomy" id="3026419"/>
    <lineage>
        <taxon>Bacteria</taxon>
        <taxon>Pseudomonadati</taxon>
        <taxon>Pseudomonadota</taxon>
        <taxon>Betaproteobacteria</taxon>
        <taxon>Burkholderiales</taxon>
        <taxon>Comamonadaceae</taxon>
        <taxon>Curvibacter</taxon>
    </lineage>
</organism>
<dbReference type="CDD" id="cd03443">
    <property type="entry name" value="PaaI_thioesterase"/>
    <property type="match status" value="1"/>
</dbReference>
<evidence type="ECO:0000256" key="1">
    <source>
        <dbReference type="ARBA" id="ARBA00022801"/>
    </source>
</evidence>
<feature type="domain" description="Thioesterase" evidence="3">
    <location>
        <begin position="67"/>
        <end position="142"/>
    </location>
</feature>
<sequence length="166" mass="17563">MSEATRTAPAAEPTQPAGPQPVAVHDPKQIFSQVPFMAWLQMRREFSEGGRARLSIDAREELGNVIGAVHGGVVVTLLDVAMASAAVSHRNFECTAVTLNLNTSFLGPGRGRLSCDGELLACDAQIATCRAVVTDAEGRVVARAQGSFRYLPLPKSSQPPQPLTPG</sequence>
<accession>A0ABT5MFW7</accession>
<dbReference type="EMBL" id="JAQSIO010000002">
    <property type="protein sequence ID" value="MDD0814065.1"/>
    <property type="molecule type" value="Genomic_DNA"/>
</dbReference>
<proteinExistence type="predicted"/>
<dbReference type="InterPro" id="IPR003736">
    <property type="entry name" value="PAAI_dom"/>
</dbReference>
<dbReference type="Proteomes" id="UP001528672">
    <property type="component" value="Unassembled WGS sequence"/>
</dbReference>
<evidence type="ECO:0000259" key="3">
    <source>
        <dbReference type="Pfam" id="PF03061"/>
    </source>
</evidence>
<keyword evidence="1" id="KW-0378">Hydrolase</keyword>
<name>A0ABT5MFW7_9BURK</name>